<comment type="caution">
    <text evidence="3">The sequence shown here is derived from an EMBL/GenBank/DDBJ whole genome shotgun (WGS) entry which is preliminary data.</text>
</comment>
<evidence type="ECO:0000313" key="3">
    <source>
        <dbReference type="EMBL" id="EET61829.1"/>
    </source>
</evidence>
<dbReference type="InterPro" id="IPR011335">
    <property type="entry name" value="Restrct_endonuc-II-like"/>
</dbReference>
<dbReference type="Pfam" id="PF05685">
    <property type="entry name" value="Uma2"/>
    <property type="match status" value="1"/>
</dbReference>
<evidence type="ECO:0000313" key="4">
    <source>
        <dbReference type="Proteomes" id="UP000005561"/>
    </source>
</evidence>
<dbReference type="InterPro" id="IPR012296">
    <property type="entry name" value="Nuclease_put_TT1808"/>
</dbReference>
<feature type="domain" description="Putative restriction endonuclease" evidence="2">
    <location>
        <begin position="56"/>
        <end position="197"/>
    </location>
</feature>
<reference evidence="3" key="1">
    <citation type="submission" date="2009-07" db="EMBL/GenBank/DDBJ databases">
        <authorList>
            <person name="Weinstock G."/>
            <person name="Sodergren E."/>
            <person name="Clifton S."/>
            <person name="Fulton L."/>
            <person name="Fulton B."/>
            <person name="Courtney L."/>
            <person name="Fronick C."/>
            <person name="Harrison M."/>
            <person name="Strong C."/>
            <person name="Farmer C."/>
            <person name="Delahaunty K."/>
            <person name="Markovic C."/>
            <person name="Hall O."/>
            <person name="Minx P."/>
            <person name="Tomlinson C."/>
            <person name="Mitreva M."/>
            <person name="Nelson J."/>
            <person name="Hou S."/>
            <person name="Wollam A."/>
            <person name="Pepin K.H."/>
            <person name="Johnson M."/>
            <person name="Bhonagiri V."/>
            <person name="Nash W.E."/>
            <person name="Warren W."/>
            <person name="Chinwalla A."/>
            <person name="Mardis E.R."/>
            <person name="Wilson R.K."/>
        </authorList>
    </citation>
    <scope>NUCLEOTIDE SEQUENCE [LARGE SCALE GENOMIC DNA]</scope>
    <source>
        <strain evidence="3">DSM 14469</strain>
    </source>
</reference>
<proteinExistence type="predicted"/>
<dbReference type="PANTHER" id="PTHR34107">
    <property type="entry name" value="SLL0198 PROTEIN-RELATED"/>
    <property type="match status" value="1"/>
</dbReference>
<evidence type="ECO:0000259" key="2">
    <source>
        <dbReference type="Pfam" id="PF05685"/>
    </source>
</evidence>
<dbReference type="SUPFAM" id="SSF52980">
    <property type="entry name" value="Restriction endonuclease-like"/>
    <property type="match status" value="1"/>
</dbReference>
<dbReference type="Gene3D" id="3.90.1570.10">
    <property type="entry name" value="tt1808, chain A"/>
    <property type="match status" value="1"/>
</dbReference>
<gene>
    <name evidence="3" type="ORF">BRYFOR_06021</name>
</gene>
<dbReference type="STRING" id="168384.SAMN05660368_00613"/>
<dbReference type="RefSeq" id="WP_006860818.1">
    <property type="nucleotide sequence ID" value="NZ_ACCL02000004.1"/>
</dbReference>
<dbReference type="Proteomes" id="UP000005561">
    <property type="component" value="Unassembled WGS sequence"/>
</dbReference>
<dbReference type="CDD" id="cd06260">
    <property type="entry name" value="DUF820-like"/>
    <property type="match status" value="1"/>
</dbReference>
<dbReference type="AlphaFoldDB" id="C6LBM6"/>
<protein>
    <recommendedName>
        <fullName evidence="2">Putative restriction endonuclease domain-containing protein</fullName>
    </recommendedName>
</protein>
<dbReference type="InterPro" id="IPR008538">
    <property type="entry name" value="Uma2"/>
</dbReference>
<feature type="region of interest" description="Disordered" evidence="1">
    <location>
        <begin position="1"/>
        <end position="20"/>
    </location>
</feature>
<dbReference type="EMBL" id="ACCL02000004">
    <property type="protein sequence ID" value="EET61829.1"/>
    <property type="molecule type" value="Genomic_DNA"/>
</dbReference>
<accession>C6LBM6</accession>
<dbReference type="OrthoDB" id="9808428at2"/>
<keyword evidence="4" id="KW-1185">Reference proteome</keyword>
<organism evidence="3 4">
    <name type="scientific">Marvinbryantia formatexigens DSM 14469</name>
    <dbReference type="NCBI Taxonomy" id="478749"/>
    <lineage>
        <taxon>Bacteria</taxon>
        <taxon>Bacillati</taxon>
        <taxon>Bacillota</taxon>
        <taxon>Clostridia</taxon>
        <taxon>Lachnospirales</taxon>
        <taxon>Lachnospiraceae</taxon>
        <taxon>Marvinbryantia</taxon>
    </lineage>
</organism>
<dbReference type="eggNOG" id="COG4636">
    <property type="taxonomic scope" value="Bacteria"/>
</dbReference>
<dbReference type="PANTHER" id="PTHR34107:SF4">
    <property type="entry name" value="SLL1222 PROTEIN"/>
    <property type="match status" value="1"/>
</dbReference>
<name>C6LBM6_9FIRM</name>
<evidence type="ECO:0000256" key="1">
    <source>
        <dbReference type="SAM" id="MobiDB-lite"/>
    </source>
</evidence>
<sequence>MDKKMIDGGKQNSRGEQTEAAKEYPLEGLVKTDGMVCEALAAYLPAKKQGEFTVEDLANIPDEQRVELIDGVIFEMEAPYTIHQTIELEIFARLRAFIMEKGGKCVPFAAPVDVQLDCDNKTMLQPDVMVICDREKNNGKRIYGAPDFIAEVLSKSTRKKDLLIKTVKYENAGVRECWMIDPDKKQILVYDFEREGYPVIYGFDDEIPVRIFEGECKINFREIHDYLKEIYGV</sequence>